<dbReference type="Proteomes" id="UP000095287">
    <property type="component" value="Unplaced"/>
</dbReference>
<keyword evidence="2" id="KW-0812">Transmembrane</keyword>
<feature type="transmembrane region" description="Helical" evidence="2">
    <location>
        <begin position="415"/>
        <end position="438"/>
    </location>
</feature>
<evidence type="ECO:0000256" key="2">
    <source>
        <dbReference type="SAM" id="Phobius"/>
    </source>
</evidence>
<feature type="region of interest" description="Disordered" evidence="1">
    <location>
        <begin position="45"/>
        <end position="67"/>
    </location>
</feature>
<dbReference type="WBParaSite" id="L893_g20600.t1">
    <property type="protein sequence ID" value="L893_g20600.t1"/>
    <property type="gene ID" value="L893_g20600"/>
</dbReference>
<feature type="region of interest" description="Disordered" evidence="1">
    <location>
        <begin position="1"/>
        <end position="33"/>
    </location>
</feature>
<proteinExistence type="predicted"/>
<feature type="transmembrane region" description="Helical" evidence="2">
    <location>
        <begin position="276"/>
        <end position="297"/>
    </location>
</feature>
<reference evidence="4" key="1">
    <citation type="submission" date="2016-11" db="UniProtKB">
        <authorList>
            <consortium name="WormBaseParasite"/>
        </authorList>
    </citation>
    <scope>IDENTIFICATION</scope>
</reference>
<name>A0A1I7YXT5_9BILA</name>
<feature type="compositionally biased region" description="Basic and acidic residues" evidence="1">
    <location>
        <begin position="54"/>
        <end position="67"/>
    </location>
</feature>
<keyword evidence="2" id="KW-0472">Membrane</keyword>
<organism evidence="3 4">
    <name type="scientific">Steinernema glaseri</name>
    <dbReference type="NCBI Taxonomy" id="37863"/>
    <lineage>
        <taxon>Eukaryota</taxon>
        <taxon>Metazoa</taxon>
        <taxon>Ecdysozoa</taxon>
        <taxon>Nematoda</taxon>
        <taxon>Chromadorea</taxon>
        <taxon>Rhabditida</taxon>
        <taxon>Tylenchina</taxon>
        <taxon>Panagrolaimomorpha</taxon>
        <taxon>Strongyloidoidea</taxon>
        <taxon>Steinernematidae</taxon>
        <taxon>Steinernema</taxon>
    </lineage>
</organism>
<feature type="compositionally biased region" description="Polar residues" evidence="1">
    <location>
        <begin position="7"/>
        <end position="19"/>
    </location>
</feature>
<keyword evidence="3" id="KW-1185">Reference proteome</keyword>
<feature type="compositionally biased region" description="Basic and acidic residues" evidence="1">
    <location>
        <begin position="208"/>
        <end position="220"/>
    </location>
</feature>
<feature type="region of interest" description="Disordered" evidence="1">
    <location>
        <begin position="348"/>
        <end position="376"/>
    </location>
</feature>
<feature type="transmembrane region" description="Helical" evidence="2">
    <location>
        <begin position="309"/>
        <end position="330"/>
    </location>
</feature>
<sequence>MSRKEVSSTSMTWKQSFSPSCHPGWQGSEQFVSPESGRSVVAFVSGDSEPQMPGKEHRSGVSERVSEVEDVEVEVGVEELVTETVELSREGEISPDVVSSRGDVFVDTVVVGEGDVSVGVIVEEVVSVDGELEEIDASSPGVVEVTEKETWTDVVEGLVSVGSGEETSEEVDLDSLIVVLSLVVGLETVEVVSHVVKIVVSSEAFEDSEGHGEVGGRELDGDSDVEGPTETMRTSGQSSTKVVVERIGSEVVEGSREVVVTLGVVEVEGSVPGDGFVVVVLVGSSSITMWITGQALVMHNTVGRGKVVVWTLVVVLSVEVVVGSVVVVIVEVVSHVAAIVVSSETFEDSEGHGEVGGSELDGDSDVDGPTETMRTSGQNSTTVVVEWIGSEVVEDSREAVATLGVVEVEGSVPRVGFIVVMVVSSSSILMWITGQALVMQNTVGRGKVVV</sequence>
<accession>A0A1I7YXT5</accession>
<keyword evidence="2" id="KW-1133">Transmembrane helix</keyword>
<evidence type="ECO:0000256" key="1">
    <source>
        <dbReference type="SAM" id="MobiDB-lite"/>
    </source>
</evidence>
<dbReference type="AlphaFoldDB" id="A0A1I7YXT5"/>
<evidence type="ECO:0000313" key="4">
    <source>
        <dbReference type="WBParaSite" id="L893_g20600.t1"/>
    </source>
</evidence>
<evidence type="ECO:0000313" key="3">
    <source>
        <dbReference type="Proteomes" id="UP000095287"/>
    </source>
</evidence>
<feature type="region of interest" description="Disordered" evidence="1">
    <location>
        <begin position="208"/>
        <end position="239"/>
    </location>
</feature>
<protein>
    <submittedName>
        <fullName evidence="4">Dynein heavy chain</fullName>
    </submittedName>
</protein>